<evidence type="ECO:0000259" key="5">
    <source>
        <dbReference type="Pfam" id="PF01494"/>
    </source>
</evidence>
<gene>
    <name evidence="6" type="ORF">QC762_121840</name>
</gene>
<dbReference type="GeneID" id="87906511"/>
<keyword evidence="2" id="KW-0274">FAD</keyword>
<dbReference type="RefSeq" id="XP_062749723.1">
    <property type="nucleotide sequence ID" value="XM_062886604.1"/>
</dbReference>
<proteinExistence type="predicted"/>
<dbReference type="InterPro" id="IPR002938">
    <property type="entry name" value="FAD-bd"/>
</dbReference>
<organism evidence="6 7">
    <name type="scientific">Podospora pseudocomata</name>
    <dbReference type="NCBI Taxonomy" id="2093779"/>
    <lineage>
        <taxon>Eukaryota</taxon>
        <taxon>Fungi</taxon>
        <taxon>Dikarya</taxon>
        <taxon>Ascomycota</taxon>
        <taxon>Pezizomycotina</taxon>
        <taxon>Sordariomycetes</taxon>
        <taxon>Sordariomycetidae</taxon>
        <taxon>Sordariales</taxon>
        <taxon>Podosporaceae</taxon>
        <taxon>Podospora</taxon>
    </lineage>
</organism>
<feature type="domain" description="FAD-binding" evidence="5">
    <location>
        <begin position="42"/>
        <end position="203"/>
    </location>
</feature>
<dbReference type="Pfam" id="PF01494">
    <property type="entry name" value="FAD_binding_3"/>
    <property type="match status" value="2"/>
</dbReference>
<accession>A0ABR0GY86</accession>
<keyword evidence="7" id="KW-1185">Reference proteome</keyword>
<dbReference type="Proteomes" id="UP001323405">
    <property type="component" value="Unassembled WGS sequence"/>
</dbReference>
<keyword evidence="1" id="KW-0285">Flavoprotein</keyword>
<evidence type="ECO:0000313" key="6">
    <source>
        <dbReference type="EMBL" id="KAK4660753.1"/>
    </source>
</evidence>
<keyword evidence="4" id="KW-0503">Monooxygenase</keyword>
<dbReference type="PRINTS" id="PR00420">
    <property type="entry name" value="RNGMNOXGNASE"/>
</dbReference>
<dbReference type="Gene3D" id="3.50.50.60">
    <property type="entry name" value="FAD/NAD(P)-binding domain"/>
    <property type="match status" value="1"/>
</dbReference>
<dbReference type="SUPFAM" id="SSF51905">
    <property type="entry name" value="FAD/NAD(P)-binding domain"/>
    <property type="match status" value="1"/>
</dbReference>
<keyword evidence="3" id="KW-0560">Oxidoreductase</keyword>
<evidence type="ECO:0000256" key="4">
    <source>
        <dbReference type="ARBA" id="ARBA00023033"/>
    </source>
</evidence>
<evidence type="ECO:0000256" key="2">
    <source>
        <dbReference type="ARBA" id="ARBA00022827"/>
    </source>
</evidence>
<name>A0ABR0GY86_9PEZI</name>
<dbReference type="EMBL" id="JAFFHA010000001">
    <property type="protein sequence ID" value="KAK4660753.1"/>
    <property type="molecule type" value="Genomic_DNA"/>
</dbReference>
<protein>
    <recommendedName>
        <fullName evidence="5">FAD-binding domain-containing protein</fullName>
    </recommendedName>
</protein>
<evidence type="ECO:0000256" key="1">
    <source>
        <dbReference type="ARBA" id="ARBA00022630"/>
    </source>
</evidence>
<dbReference type="InterPro" id="IPR036188">
    <property type="entry name" value="FAD/NAD-bd_sf"/>
</dbReference>
<evidence type="ECO:0000313" key="7">
    <source>
        <dbReference type="Proteomes" id="UP001323405"/>
    </source>
</evidence>
<dbReference type="PANTHER" id="PTHR46972:SF1">
    <property type="entry name" value="FAD DEPENDENT OXIDOREDUCTASE DOMAIN-CONTAINING PROTEIN"/>
    <property type="match status" value="1"/>
</dbReference>
<sequence length="426" mass="46997">MLIPHLSCIFEPILNLFRSTKTTTSTMSSCNSNNNNNNNNNKICIVGASPSGLALGALLEKQGGCDYVIYESSAEDVPPRGGCLDLHPGSGQRALKDAGVFEEFKKYARYGDATIHRLFSQKGENFFDFGEGRDAPEIDRWALRKVLLSGIPKEKTHWKKPVASTTRDENKQIVLNFANGTTASGFGLVVGADGTWSKVRHLVTDAKPQYSGNLFVTTKILPGGPYYEKMKELCRMGSMIVMGKGVHMFNSRQGDGHYRVDVGIPGPENFADAGLVDIKDWDAFKKYLLGDDLFGPYSDEMKEIINQSQGPFRPWIMYYFPTDSLNWKTVPGVTLIGDAAHVTTPFVGDGVNCAMRDAIILAGKLKELGVSEEAVAAYEREMFPFAIDVITRSLQSQKMFFEKKAPKTFIEVMSSGKPLIGTTDHI</sequence>
<feature type="domain" description="FAD-binding" evidence="5">
    <location>
        <begin position="333"/>
        <end position="392"/>
    </location>
</feature>
<reference evidence="6 7" key="1">
    <citation type="journal article" date="2023" name="bioRxiv">
        <title>High-quality genome assemblies of four members of thePodospora anserinaspecies complex.</title>
        <authorList>
            <person name="Ament-Velasquez S.L."/>
            <person name="Vogan A.A."/>
            <person name="Wallerman O."/>
            <person name="Hartmann F."/>
            <person name="Gautier V."/>
            <person name="Silar P."/>
            <person name="Giraud T."/>
            <person name="Johannesson H."/>
        </authorList>
    </citation>
    <scope>NUCLEOTIDE SEQUENCE [LARGE SCALE GENOMIC DNA]</scope>
    <source>
        <strain evidence="6 7">CBS 415.72m</strain>
    </source>
</reference>
<comment type="caution">
    <text evidence="6">The sequence shown here is derived from an EMBL/GenBank/DDBJ whole genome shotgun (WGS) entry which is preliminary data.</text>
</comment>
<evidence type="ECO:0000256" key="3">
    <source>
        <dbReference type="ARBA" id="ARBA00023002"/>
    </source>
</evidence>
<dbReference type="PANTHER" id="PTHR46972">
    <property type="entry name" value="MONOOXYGENASE ASQM-RELATED"/>
    <property type="match status" value="1"/>
</dbReference>